<evidence type="ECO:0000313" key="2">
    <source>
        <dbReference type="Proteomes" id="UP000887578"/>
    </source>
</evidence>
<name>A0A914QSE1_9BILA</name>
<proteinExistence type="predicted"/>
<dbReference type="WBParaSite" id="PDA_v2.g6665.t1">
    <property type="protein sequence ID" value="PDA_v2.g6665.t1"/>
    <property type="gene ID" value="PDA_v2.g6665"/>
</dbReference>
<organism evidence="2 3">
    <name type="scientific">Panagrolaimus davidi</name>
    <dbReference type="NCBI Taxonomy" id="227884"/>
    <lineage>
        <taxon>Eukaryota</taxon>
        <taxon>Metazoa</taxon>
        <taxon>Ecdysozoa</taxon>
        <taxon>Nematoda</taxon>
        <taxon>Chromadorea</taxon>
        <taxon>Rhabditida</taxon>
        <taxon>Tylenchina</taxon>
        <taxon>Panagrolaimomorpha</taxon>
        <taxon>Panagrolaimoidea</taxon>
        <taxon>Panagrolaimidae</taxon>
        <taxon>Panagrolaimus</taxon>
    </lineage>
</organism>
<dbReference type="AlphaFoldDB" id="A0A914QSE1"/>
<accession>A0A914QSE1</accession>
<evidence type="ECO:0000313" key="3">
    <source>
        <dbReference type="WBParaSite" id="PDA_v2.g6665.t1"/>
    </source>
</evidence>
<evidence type="ECO:0000256" key="1">
    <source>
        <dbReference type="SAM" id="MobiDB-lite"/>
    </source>
</evidence>
<sequence>MEAIEFFGDDSTEVMRMNHSECERRIKEEIDGNQTFTNVIKKFGFTRADDILPVLIYYSRLLLTALPRKGKEYIQNLFDIADENILARWVVAVYKKPKSDNELELCLKTTDFYECLVDLKAKNIEVPFSSFYETIRTDFKAYFIDYQNLYGIFEIYQCLLRCSALPSPNNSSLFYAAVKKLWNKLNIQNTVLNLEADEKAEIHAEHERLEKLVDNFEGTSHTAIVELIKDHFLPTQISLITDGTKVTLKAEGFNIIMSKIYHSENGVNSQITTTNKNITDIQIIAYNELIMDQDLTLPGINFSCSSNNVAFPKPITINLSGDHGVNDKSTKIKADDGKMPGENGVDGKDGKAGKSSGNFTLVAMTIFGKENLKLILNGGNGDFGQNGGDGADGKDCVGMEFDKVFNIKGVKQGANLVTGSLFSRAFDKKKETKKDDGSLEVHCDSPYYFSTHTFELIKGPDGGKGGLGGKNGKGGQGGYRGTYNIEIDSKIINDEIDIQASDGTKGSEGHPGKNADYGKEGWDIALIDCTLGKRTPFGQKHNKKLYWEFSDTRKENAIYMHSENKKEGNKCYVEIHERDCIKKKLADKEKWTQFKSESERSGESIA</sequence>
<protein>
    <submittedName>
        <fullName evidence="3">Uncharacterized protein</fullName>
    </submittedName>
</protein>
<dbReference type="Proteomes" id="UP000887578">
    <property type="component" value="Unplaced"/>
</dbReference>
<feature type="region of interest" description="Disordered" evidence="1">
    <location>
        <begin position="331"/>
        <end position="350"/>
    </location>
</feature>
<reference evidence="3" key="1">
    <citation type="submission" date="2022-11" db="UniProtKB">
        <authorList>
            <consortium name="WormBaseParasite"/>
        </authorList>
    </citation>
    <scope>IDENTIFICATION</scope>
</reference>
<keyword evidence="2" id="KW-1185">Reference proteome</keyword>